<organism evidence="3 4">
    <name type="scientific">Setomelanomma holmii</name>
    <dbReference type="NCBI Taxonomy" id="210430"/>
    <lineage>
        <taxon>Eukaryota</taxon>
        <taxon>Fungi</taxon>
        <taxon>Dikarya</taxon>
        <taxon>Ascomycota</taxon>
        <taxon>Pezizomycotina</taxon>
        <taxon>Dothideomycetes</taxon>
        <taxon>Pleosporomycetidae</taxon>
        <taxon>Pleosporales</taxon>
        <taxon>Pleosporineae</taxon>
        <taxon>Phaeosphaeriaceae</taxon>
        <taxon>Setomelanomma</taxon>
    </lineage>
</organism>
<dbReference type="AlphaFoldDB" id="A0A9P4LRN8"/>
<accession>A0A9P4LRN8</accession>
<evidence type="ECO:0000256" key="1">
    <source>
        <dbReference type="SAM" id="Phobius"/>
    </source>
</evidence>
<name>A0A9P4LRN8_9PLEO</name>
<dbReference type="OrthoDB" id="3796910at2759"/>
<keyword evidence="2" id="KW-0732">Signal</keyword>
<dbReference type="Proteomes" id="UP000799777">
    <property type="component" value="Unassembled WGS sequence"/>
</dbReference>
<feature type="signal peptide" evidence="2">
    <location>
        <begin position="1"/>
        <end position="17"/>
    </location>
</feature>
<proteinExistence type="predicted"/>
<feature type="chain" id="PRO_5040248987" evidence="2">
    <location>
        <begin position="18"/>
        <end position="186"/>
    </location>
</feature>
<feature type="transmembrane region" description="Helical" evidence="1">
    <location>
        <begin position="150"/>
        <end position="176"/>
    </location>
</feature>
<sequence>MRFSHLTVLALSTLSLASPIVSKRADAISLLEDLYATIQIYTGAINTTLAPLTIDSPILNKTAATAQVGTQINLITAAITSTTTEIDALPHASPSTTATSETVEKRQLGLTVGVLLSLIIVEIFATLTGALALLGLGGLLVFLNPLTSALSLLIVTVQLVLDVVLLDVIALLNALLTSLALGVSGL</sequence>
<feature type="transmembrane region" description="Helical" evidence="1">
    <location>
        <begin position="114"/>
        <end position="143"/>
    </location>
</feature>
<evidence type="ECO:0000256" key="2">
    <source>
        <dbReference type="SAM" id="SignalP"/>
    </source>
</evidence>
<comment type="caution">
    <text evidence="3">The sequence shown here is derived from an EMBL/GenBank/DDBJ whole genome shotgun (WGS) entry which is preliminary data.</text>
</comment>
<protein>
    <submittedName>
        <fullName evidence="3">Uncharacterized protein</fullName>
    </submittedName>
</protein>
<evidence type="ECO:0000313" key="4">
    <source>
        <dbReference type="Proteomes" id="UP000799777"/>
    </source>
</evidence>
<keyword evidence="1" id="KW-0812">Transmembrane</keyword>
<keyword evidence="4" id="KW-1185">Reference proteome</keyword>
<reference evidence="3" key="1">
    <citation type="journal article" date="2020" name="Stud. Mycol.">
        <title>101 Dothideomycetes genomes: a test case for predicting lifestyles and emergence of pathogens.</title>
        <authorList>
            <person name="Haridas S."/>
            <person name="Albert R."/>
            <person name="Binder M."/>
            <person name="Bloem J."/>
            <person name="Labutti K."/>
            <person name="Salamov A."/>
            <person name="Andreopoulos B."/>
            <person name="Baker S."/>
            <person name="Barry K."/>
            <person name="Bills G."/>
            <person name="Bluhm B."/>
            <person name="Cannon C."/>
            <person name="Castanera R."/>
            <person name="Culley D."/>
            <person name="Daum C."/>
            <person name="Ezra D."/>
            <person name="Gonzalez J."/>
            <person name="Henrissat B."/>
            <person name="Kuo A."/>
            <person name="Liang C."/>
            <person name="Lipzen A."/>
            <person name="Lutzoni F."/>
            <person name="Magnuson J."/>
            <person name="Mondo S."/>
            <person name="Nolan M."/>
            <person name="Ohm R."/>
            <person name="Pangilinan J."/>
            <person name="Park H.-J."/>
            <person name="Ramirez L."/>
            <person name="Alfaro M."/>
            <person name="Sun H."/>
            <person name="Tritt A."/>
            <person name="Yoshinaga Y."/>
            <person name="Zwiers L.-H."/>
            <person name="Turgeon B."/>
            <person name="Goodwin S."/>
            <person name="Spatafora J."/>
            <person name="Crous P."/>
            <person name="Grigoriev I."/>
        </authorList>
    </citation>
    <scope>NUCLEOTIDE SEQUENCE</scope>
    <source>
        <strain evidence="3">CBS 110217</strain>
    </source>
</reference>
<keyword evidence="1" id="KW-0472">Membrane</keyword>
<evidence type="ECO:0000313" key="3">
    <source>
        <dbReference type="EMBL" id="KAF2032969.1"/>
    </source>
</evidence>
<dbReference type="EMBL" id="ML978169">
    <property type="protein sequence ID" value="KAF2032969.1"/>
    <property type="molecule type" value="Genomic_DNA"/>
</dbReference>
<keyword evidence="1" id="KW-1133">Transmembrane helix</keyword>
<gene>
    <name evidence="3" type="ORF">EK21DRAFT_98547</name>
</gene>